<dbReference type="GO" id="GO:0005525">
    <property type="term" value="F:GTP binding"/>
    <property type="evidence" value="ECO:0007669"/>
    <property type="project" value="UniProtKB-KW"/>
</dbReference>
<evidence type="ECO:0000313" key="5">
    <source>
        <dbReference type="Proteomes" id="UP000694891"/>
    </source>
</evidence>
<evidence type="ECO:0000256" key="3">
    <source>
        <dbReference type="ARBA" id="ARBA00023134"/>
    </source>
</evidence>
<dbReference type="InterPro" id="IPR045058">
    <property type="entry name" value="GIMA/IAN/Toc"/>
</dbReference>
<evidence type="ECO:0000259" key="4">
    <source>
        <dbReference type="PROSITE" id="PS51720"/>
    </source>
</evidence>
<gene>
    <name evidence="6" type="primary">LOC103369250</name>
</gene>
<feature type="domain" description="AIG1-type G" evidence="4">
    <location>
        <begin position="4"/>
        <end position="213"/>
    </location>
</feature>
<accession>A0A9Y4TT75</accession>
<dbReference type="Proteomes" id="UP000694891">
    <property type="component" value="Unplaced"/>
</dbReference>
<dbReference type="PANTHER" id="PTHR10903:SF62">
    <property type="entry name" value="GTPASE IMAP FAMILY MEMBER 4-LIKE-RELATED"/>
    <property type="match status" value="1"/>
</dbReference>
<dbReference type="InterPro" id="IPR027417">
    <property type="entry name" value="P-loop_NTPase"/>
</dbReference>
<reference evidence="6" key="1">
    <citation type="submission" date="2025-08" db="UniProtKB">
        <authorList>
            <consortium name="RefSeq"/>
        </authorList>
    </citation>
    <scope>IDENTIFICATION</scope>
</reference>
<dbReference type="FunFam" id="3.40.50.300:FF:000366">
    <property type="entry name" value="GTPase, IMAP family member 2"/>
    <property type="match status" value="1"/>
</dbReference>
<evidence type="ECO:0000256" key="2">
    <source>
        <dbReference type="ARBA" id="ARBA00022741"/>
    </source>
</evidence>
<organism evidence="5 6">
    <name type="scientific">Stegastes partitus</name>
    <name type="common">bicolor damselfish</name>
    <dbReference type="NCBI Taxonomy" id="144197"/>
    <lineage>
        <taxon>Eukaryota</taxon>
        <taxon>Metazoa</taxon>
        <taxon>Chordata</taxon>
        <taxon>Craniata</taxon>
        <taxon>Vertebrata</taxon>
        <taxon>Euteleostomi</taxon>
        <taxon>Actinopterygii</taxon>
        <taxon>Neopterygii</taxon>
        <taxon>Teleostei</taxon>
        <taxon>Neoteleostei</taxon>
        <taxon>Acanthomorphata</taxon>
        <taxon>Ovalentaria</taxon>
        <taxon>Pomacentridae</taxon>
        <taxon>Stegastes</taxon>
    </lineage>
</organism>
<dbReference type="AlphaFoldDB" id="A0A9Y4TT75"/>
<name>A0A9Y4TT75_9TELE</name>
<proteinExistence type="inferred from homology"/>
<keyword evidence="2" id="KW-0547">Nucleotide-binding</keyword>
<dbReference type="PROSITE" id="PS51720">
    <property type="entry name" value="G_AIG1"/>
    <property type="match status" value="1"/>
</dbReference>
<sequence>MDVLASRRIVLLGKTGAGKSSLANTILGEEVFKINHLAVTEKAPSSAQTKRIGGQNITLIDPPSFFDTCGSEELIKNEMLWCITECAPGPHAFLIVLKVEKFTKQEEGVIQKIRQSFSEDALRYAAVVFSHGDQLPEGMMIEDFVAQNKGLSELVKECGGRCHVVDNKYWKNDEGDRYRNNRFQVAELLRTVDKITEANNGQCYTNEMLKEVKREMRKEEEHIGQSSGGMSQEEIRNKAKMSVFETWKIRFAGVAAGVVLGALLGVVEKVMSPASAPSEAVSGAIKGAWIGYGASEEATSPVEAVEKTIKAYWTQKPGGAEEPKKTKR</sequence>
<dbReference type="GeneID" id="103369250"/>
<comment type="similarity">
    <text evidence="1">Belongs to the TRAFAC class TrmE-Era-EngA-EngB-Septin-like GTPase superfamily. AIG1/Toc34/Toc159-like paraseptin GTPase family. IAN subfamily.</text>
</comment>
<dbReference type="Gene3D" id="3.40.50.300">
    <property type="entry name" value="P-loop containing nucleotide triphosphate hydrolases"/>
    <property type="match status" value="1"/>
</dbReference>
<dbReference type="PANTHER" id="PTHR10903">
    <property type="entry name" value="GTPASE, IMAP FAMILY MEMBER-RELATED"/>
    <property type="match status" value="1"/>
</dbReference>
<evidence type="ECO:0000313" key="6">
    <source>
        <dbReference type="RefSeq" id="XP_008296137.1"/>
    </source>
</evidence>
<dbReference type="Pfam" id="PF04548">
    <property type="entry name" value="AIG1"/>
    <property type="match status" value="1"/>
</dbReference>
<dbReference type="RefSeq" id="XP_008296137.1">
    <property type="nucleotide sequence ID" value="XM_008297915.1"/>
</dbReference>
<protein>
    <submittedName>
        <fullName evidence="6">GTPase IMAP family member 7-like</fullName>
    </submittedName>
</protein>
<keyword evidence="5" id="KW-1185">Reference proteome</keyword>
<dbReference type="SUPFAM" id="SSF52540">
    <property type="entry name" value="P-loop containing nucleoside triphosphate hydrolases"/>
    <property type="match status" value="1"/>
</dbReference>
<dbReference type="InterPro" id="IPR006703">
    <property type="entry name" value="G_AIG1"/>
</dbReference>
<evidence type="ECO:0000256" key="1">
    <source>
        <dbReference type="ARBA" id="ARBA00008535"/>
    </source>
</evidence>
<keyword evidence="3" id="KW-0342">GTP-binding</keyword>